<feature type="domain" description="Protein kinase" evidence="8">
    <location>
        <begin position="268"/>
        <end position="528"/>
    </location>
</feature>
<dbReference type="GO" id="GO:0005524">
    <property type="term" value="F:ATP binding"/>
    <property type="evidence" value="ECO:0007669"/>
    <property type="project" value="UniProtKB-UniRule"/>
</dbReference>
<dbReference type="InterPro" id="IPR000719">
    <property type="entry name" value="Prot_kinase_dom"/>
</dbReference>
<evidence type="ECO:0000313" key="15">
    <source>
        <dbReference type="EMBL" id="CAF3867764.1"/>
    </source>
</evidence>
<gene>
    <name evidence="9" type="ORF">CJN711_LOCUS4476</name>
    <name evidence="10" type="ORF">KQP761_LOCUS28077</name>
    <name evidence="12" type="ORF">MBJ925_LOCUS19236</name>
    <name evidence="14" type="ORF">OVN521_LOCUS4470</name>
    <name evidence="15" type="ORF">UXM345_LOCUS8748</name>
    <name evidence="13" type="ORF">WKI299_LOCUS28423</name>
    <name evidence="11" type="ORF">XDN619_LOCUS6062</name>
</gene>
<proteinExistence type="predicted"/>
<dbReference type="Proteomes" id="UP000663887">
    <property type="component" value="Unassembled WGS sequence"/>
</dbReference>
<keyword evidence="5 6" id="KW-0067">ATP-binding</keyword>
<evidence type="ECO:0000256" key="4">
    <source>
        <dbReference type="ARBA" id="ARBA00022777"/>
    </source>
</evidence>
<evidence type="ECO:0000256" key="5">
    <source>
        <dbReference type="ARBA" id="ARBA00022840"/>
    </source>
</evidence>
<keyword evidence="17" id="KW-1185">Reference proteome</keyword>
<evidence type="ECO:0000313" key="16">
    <source>
        <dbReference type="Proteomes" id="UP000663834"/>
    </source>
</evidence>
<dbReference type="EMBL" id="CAJOBF010000773">
    <property type="protein sequence ID" value="CAF3867764.1"/>
    <property type="molecule type" value="Genomic_DNA"/>
</dbReference>
<accession>A0A816E1S0</accession>
<dbReference type="Proteomes" id="UP000663834">
    <property type="component" value="Unassembled WGS sequence"/>
</dbReference>
<dbReference type="Proteomes" id="UP000663855">
    <property type="component" value="Unassembled WGS sequence"/>
</dbReference>
<dbReference type="PANTHER" id="PTHR11584:SF369">
    <property type="entry name" value="MITOGEN-ACTIVATED PROTEIN KINASE KINASE KINASE 19-RELATED"/>
    <property type="match status" value="1"/>
</dbReference>
<evidence type="ECO:0000313" key="9">
    <source>
        <dbReference type="EMBL" id="CAF1045318.1"/>
    </source>
</evidence>
<evidence type="ECO:0000313" key="13">
    <source>
        <dbReference type="EMBL" id="CAF2141241.1"/>
    </source>
</evidence>
<feature type="region of interest" description="Disordered" evidence="7">
    <location>
        <begin position="138"/>
        <end position="217"/>
    </location>
</feature>
<dbReference type="OrthoDB" id="8693905at2759"/>
<dbReference type="Pfam" id="PF00069">
    <property type="entry name" value="Pkinase"/>
    <property type="match status" value="1"/>
</dbReference>
<dbReference type="EMBL" id="CAJNRE010009739">
    <property type="protein sequence ID" value="CAF2084462.1"/>
    <property type="molecule type" value="Genomic_DNA"/>
</dbReference>
<evidence type="ECO:0000313" key="14">
    <source>
        <dbReference type="EMBL" id="CAF3811433.1"/>
    </source>
</evidence>
<dbReference type="Proteomes" id="UP000663824">
    <property type="component" value="Unassembled WGS sequence"/>
</dbReference>
<dbReference type="Proteomes" id="UP000663856">
    <property type="component" value="Unassembled WGS sequence"/>
</dbReference>
<dbReference type="EMBL" id="CAJNRE010009739">
    <property type="protein sequence ID" value="CAF2084459.1"/>
    <property type="molecule type" value="Genomic_DNA"/>
</dbReference>
<dbReference type="EMBL" id="CAJNOW010015323">
    <property type="protein sequence ID" value="CAF1641047.1"/>
    <property type="molecule type" value="Genomic_DNA"/>
</dbReference>
<organism evidence="10 16">
    <name type="scientific">Rotaria magnacalcarata</name>
    <dbReference type="NCBI Taxonomy" id="392030"/>
    <lineage>
        <taxon>Eukaryota</taxon>
        <taxon>Metazoa</taxon>
        <taxon>Spiralia</taxon>
        <taxon>Gnathifera</taxon>
        <taxon>Rotifera</taxon>
        <taxon>Eurotatoria</taxon>
        <taxon>Bdelloidea</taxon>
        <taxon>Philodinida</taxon>
        <taxon>Philodinidae</taxon>
        <taxon>Rotaria</taxon>
    </lineage>
</organism>
<evidence type="ECO:0000256" key="3">
    <source>
        <dbReference type="ARBA" id="ARBA00022741"/>
    </source>
</evidence>
<dbReference type="Proteomes" id="UP000663842">
    <property type="component" value="Unassembled WGS sequence"/>
</dbReference>
<dbReference type="SMART" id="SM00220">
    <property type="entry name" value="S_TKc"/>
    <property type="match status" value="1"/>
</dbReference>
<evidence type="ECO:0000256" key="1">
    <source>
        <dbReference type="ARBA" id="ARBA00022527"/>
    </source>
</evidence>
<dbReference type="InterPro" id="IPR017441">
    <property type="entry name" value="Protein_kinase_ATP_BS"/>
</dbReference>
<keyword evidence="1" id="KW-0723">Serine/threonine-protein kinase</keyword>
<dbReference type="Proteomes" id="UP000663866">
    <property type="component" value="Unassembled WGS sequence"/>
</dbReference>
<dbReference type="Gene3D" id="3.10.20.90">
    <property type="entry name" value="Phosphatidylinositol 3-kinase Catalytic Subunit, Chain A, domain 1"/>
    <property type="match status" value="1"/>
</dbReference>
<keyword evidence="4" id="KW-0418">Kinase</keyword>
<dbReference type="AlphaFoldDB" id="A0A816E1S0"/>
<feature type="compositionally biased region" description="Polar residues" evidence="7">
    <location>
        <begin position="163"/>
        <end position="174"/>
    </location>
</feature>
<dbReference type="SUPFAM" id="SSF56112">
    <property type="entry name" value="Protein kinase-like (PK-like)"/>
    <property type="match status" value="1"/>
</dbReference>
<evidence type="ECO:0000259" key="8">
    <source>
        <dbReference type="PROSITE" id="PS50011"/>
    </source>
</evidence>
<evidence type="ECO:0000313" key="11">
    <source>
        <dbReference type="EMBL" id="CAF2037166.1"/>
    </source>
</evidence>
<dbReference type="FunFam" id="1.10.510.10:FF:000071">
    <property type="entry name" value="Mitogen-activated protein kinase kinase kinase 3 isoform 2"/>
    <property type="match status" value="1"/>
</dbReference>
<comment type="caution">
    <text evidence="10">The sequence shown here is derived from an EMBL/GenBank/DDBJ whole genome shotgun (WGS) entry which is preliminary data.</text>
</comment>
<feature type="compositionally biased region" description="Low complexity" evidence="7">
    <location>
        <begin position="185"/>
        <end position="204"/>
    </location>
</feature>
<keyword evidence="2" id="KW-0808">Transferase</keyword>
<feature type="region of interest" description="Disordered" evidence="7">
    <location>
        <begin position="225"/>
        <end position="244"/>
    </location>
</feature>
<dbReference type="PROSITE" id="PS50011">
    <property type="entry name" value="PROTEIN_KINASE_DOM"/>
    <property type="match status" value="1"/>
</dbReference>
<dbReference type="PANTHER" id="PTHR11584">
    <property type="entry name" value="SERINE/THREONINE PROTEIN KINASE"/>
    <property type="match status" value="1"/>
</dbReference>
<dbReference type="EMBL" id="CAJNRG010001694">
    <property type="protein sequence ID" value="CAF2037166.1"/>
    <property type="molecule type" value="Genomic_DNA"/>
</dbReference>
<evidence type="ECO:0000313" key="10">
    <source>
        <dbReference type="EMBL" id="CAF1641047.1"/>
    </source>
</evidence>
<dbReference type="EMBL" id="CAJNRF010012452">
    <property type="protein sequence ID" value="CAF2141241.1"/>
    <property type="molecule type" value="Genomic_DNA"/>
</dbReference>
<dbReference type="Gene3D" id="1.10.510.10">
    <property type="entry name" value="Transferase(Phosphotransferase) domain 1"/>
    <property type="match status" value="1"/>
</dbReference>
<evidence type="ECO:0000256" key="7">
    <source>
        <dbReference type="SAM" id="MobiDB-lite"/>
    </source>
</evidence>
<dbReference type="EMBL" id="CAJNOV010000997">
    <property type="protein sequence ID" value="CAF1045318.1"/>
    <property type="molecule type" value="Genomic_DNA"/>
</dbReference>
<dbReference type="GO" id="GO:0035556">
    <property type="term" value="P:intracellular signal transduction"/>
    <property type="evidence" value="ECO:0007669"/>
    <property type="project" value="UniProtKB-ARBA"/>
</dbReference>
<name>A0A816E1S0_9BILA</name>
<dbReference type="PROSITE" id="PS00107">
    <property type="entry name" value="PROTEIN_KINASE_ATP"/>
    <property type="match status" value="1"/>
</dbReference>
<evidence type="ECO:0000256" key="2">
    <source>
        <dbReference type="ARBA" id="ARBA00022679"/>
    </source>
</evidence>
<evidence type="ECO:0000313" key="17">
    <source>
        <dbReference type="Proteomes" id="UP000663866"/>
    </source>
</evidence>
<feature type="binding site" evidence="6">
    <location>
        <position position="297"/>
    </location>
    <ligand>
        <name>ATP</name>
        <dbReference type="ChEBI" id="CHEBI:30616"/>
    </ligand>
</feature>
<evidence type="ECO:0000256" key="6">
    <source>
        <dbReference type="PROSITE-ProRule" id="PRU10141"/>
    </source>
</evidence>
<reference evidence="10" key="1">
    <citation type="submission" date="2021-02" db="EMBL/GenBank/DDBJ databases">
        <authorList>
            <person name="Nowell W R."/>
        </authorList>
    </citation>
    <scope>NUCLEOTIDE SEQUENCE</scope>
</reference>
<dbReference type="EMBL" id="CAJOBG010000413">
    <property type="protein sequence ID" value="CAF3811433.1"/>
    <property type="molecule type" value="Genomic_DNA"/>
</dbReference>
<evidence type="ECO:0000313" key="12">
    <source>
        <dbReference type="EMBL" id="CAF2084459.1"/>
    </source>
</evidence>
<sequence length="555" mass="61709">MTTQSDVLASIQANLQQAMERKKPKEQTVKFELDGQVRACCLLKPFNYSYLLKSIDDLFGSDTLTTIDRILCLFSRDDALRLPIGNDDDLNKVVAIAEVNQATKLNFLLIRKKDFSSSQIQSTMDSYDCGPMSDGAHSNEFHDTSLDSPPPGTIAPQKRRTTIKTTCKSATSNDGGIFIPESSDEVYSSGSSSVVSRESSSSENSTRRRLPTSYLVKRATTGSTVSGVSAMSSSSNSSHTSSSSSESLCTQCSCSGHHFRSPQTPSNWKLGRQLGQGAFGKVFLCYDVDTGSELAIKQIPIRGLSLETSREVKILECEINIYKQLNHERIVRYHGAVRTEDCLQIFMEYMTGGSVREQILNYGALTEPLAKKYTRQILEGLIYLHKNRFIHRDIKCANILRDISGNIKLADFGTSRRLIAITNQNQPDSGTIGTAHWTAPEIIQGSIFGRKADIWSLGCTIVEMLTTGPPWQNLQPIAAIFHIATCDKQEYQLPENVSNCAREFIDACLTKDYHQRPTADDLINHPFLSDVYNHNHHHHEQTCNQASPNLTLISF</sequence>
<dbReference type="GO" id="GO:0004674">
    <property type="term" value="F:protein serine/threonine kinase activity"/>
    <property type="evidence" value="ECO:0007669"/>
    <property type="project" value="UniProtKB-KW"/>
</dbReference>
<keyword evidence="3 6" id="KW-0547">Nucleotide-binding</keyword>
<dbReference type="InterPro" id="IPR011009">
    <property type="entry name" value="Kinase-like_dom_sf"/>
</dbReference>
<protein>
    <recommendedName>
        <fullName evidence="8">Protein kinase domain-containing protein</fullName>
    </recommendedName>
</protein>